<keyword evidence="3" id="KW-1185">Reference proteome</keyword>
<sequence>MIKNAMLPAFFGILFYKIIELPMHNYPYIAEIFGAIGGSIMFWTCNLASDFLNRKKARNQY</sequence>
<evidence type="ECO:0000313" key="2">
    <source>
        <dbReference type="EMBL" id="GLQ66955.1"/>
    </source>
</evidence>
<feature type="transmembrane region" description="Helical" evidence="1">
    <location>
        <begin position="32"/>
        <end position="52"/>
    </location>
</feature>
<keyword evidence="1" id="KW-0812">Transmembrane</keyword>
<keyword evidence="1" id="KW-1133">Transmembrane helix</keyword>
<dbReference type="Proteomes" id="UP001156629">
    <property type="component" value="Unassembled WGS sequence"/>
</dbReference>
<dbReference type="EMBL" id="BSNV01000044">
    <property type="protein sequence ID" value="GLQ66955.1"/>
    <property type="molecule type" value="Genomic_DNA"/>
</dbReference>
<comment type="caution">
    <text evidence="2">The sequence shown here is derived from an EMBL/GenBank/DDBJ whole genome shotgun (WGS) entry which is preliminary data.</text>
</comment>
<name>A0ABQ5WV91_9PROT</name>
<reference evidence="3" key="1">
    <citation type="journal article" date="2019" name="Int. J. Syst. Evol. Microbiol.">
        <title>The Global Catalogue of Microorganisms (GCM) 10K type strain sequencing project: providing services to taxonomists for standard genome sequencing and annotation.</title>
        <authorList>
            <consortium name="The Broad Institute Genomics Platform"/>
            <consortium name="The Broad Institute Genome Sequencing Center for Infectious Disease"/>
            <person name="Wu L."/>
            <person name="Ma J."/>
        </authorList>
    </citation>
    <scope>NUCLEOTIDE SEQUENCE [LARGE SCALE GENOMIC DNA]</scope>
    <source>
        <strain evidence="3">NBRC 3266</strain>
    </source>
</reference>
<organism evidence="2 3">
    <name type="scientific">Gluconobacter kondonii</name>
    <dbReference type="NCBI Taxonomy" id="941463"/>
    <lineage>
        <taxon>Bacteria</taxon>
        <taxon>Pseudomonadati</taxon>
        <taxon>Pseudomonadota</taxon>
        <taxon>Alphaproteobacteria</taxon>
        <taxon>Acetobacterales</taxon>
        <taxon>Acetobacteraceae</taxon>
        <taxon>Gluconobacter</taxon>
    </lineage>
</organism>
<protein>
    <submittedName>
        <fullName evidence="2">Uncharacterized protein</fullName>
    </submittedName>
</protein>
<evidence type="ECO:0000313" key="3">
    <source>
        <dbReference type="Proteomes" id="UP001156629"/>
    </source>
</evidence>
<gene>
    <name evidence="2" type="ORF">GCM10007870_25400</name>
</gene>
<evidence type="ECO:0000256" key="1">
    <source>
        <dbReference type="SAM" id="Phobius"/>
    </source>
</evidence>
<accession>A0ABQ5WV91</accession>
<proteinExistence type="predicted"/>
<keyword evidence="1" id="KW-0472">Membrane</keyword>